<reference evidence="1" key="1">
    <citation type="submission" date="2023-11" db="EMBL/GenBank/DDBJ databases">
        <title>Genome assemblies of two species of porcelain crab, Petrolisthes cinctipes and Petrolisthes manimaculis (Anomura: Porcellanidae).</title>
        <authorList>
            <person name="Angst P."/>
        </authorList>
    </citation>
    <scope>NUCLEOTIDE SEQUENCE</scope>
    <source>
        <strain evidence="1">PB745_02</strain>
        <tissue evidence="1">Gill</tissue>
    </source>
</reference>
<protein>
    <submittedName>
        <fullName evidence="1">Uncharacterized protein</fullName>
    </submittedName>
</protein>
<organism evidence="1 2">
    <name type="scientific">Petrolisthes manimaculis</name>
    <dbReference type="NCBI Taxonomy" id="1843537"/>
    <lineage>
        <taxon>Eukaryota</taxon>
        <taxon>Metazoa</taxon>
        <taxon>Ecdysozoa</taxon>
        <taxon>Arthropoda</taxon>
        <taxon>Crustacea</taxon>
        <taxon>Multicrustacea</taxon>
        <taxon>Malacostraca</taxon>
        <taxon>Eumalacostraca</taxon>
        <taxon>Eucarida</taxon>
        <taxon>Decapoda</taxon>
        <taxon>Pleocyemata</taxon>
        <taxon>Anomura</taxon>
        <taxon>Galatheoidea</taxon>
        <taxon>Porcellanidae</taxon>
        <taxon>Petrolisthes</taxon>
    </lineage>
</organism>
<keyword evidence="2" id="KW-1185">Reference proteome</keyword>
<name>A0AAE1P4W6_9EUCA</name>
<evidence type="ECO:0000313" key="1">
    <source>
        <dbReference type="EMBL" id="KAK4301261.1"/>
    </source>
</evidence>
<dbReference type="EMBL" id="JAWZYT010002901">
    <property type="protein sequence ID" value="KAK4301261.1"/>
    <property type="molecule type" value="Genomic_DNA"/>
</dbReference>
<dbReference type="AlphaFoldDB" id="A0AAE1P4W6"/>
<comment type="caution">
    <text evidence="1">The sequence shown here is derived from an EMBL/GenBank/DDBJ whole genome shotgun (WGS) entry which is preliminary data.</text>
</comment>
<gene>
    <name evidence="1" type="ORF">Pmani_026594</name>
</gene>
<evidence type="ECO:0000313" key="2">
    <source>
        <dbReference type="Proteomes" id="UP001292094"/>
    </source>
</evidence>
<sequence>MQKIDKQNSSWAETSTDLSSSRPFTQAVRLPSWHGMASWLVPAESSTGWITDSQAVTLIRPLALSQTEWLLVDVEPLSAHWLGQAGSAAHSLRHSRLTTVAQCYLDAVREWVSFFALPCICPCQLPGDFETYNWTENELVIHGHGVKPSRSL</sequence>
<dbReference type="Proteomes" id="UP001292094">
    <property type="component" value="Unassembled WGS sequence"/>
</dbReference>
<accession>A0AAE1P4W6</accession>
<proteinExistence type="predicted"/>